<feature type="signal peptide" evidence="2">
    <location>
        <begin position="1"/>
        <end position="24"/>
    </location>
</feature>
<gene>
    <name evidence="5" type="ORF">NG821_03750</name>
</gene>
<reference evidence="5 6" key="1">
    <citation type="submission" date="2022-06" db="EMBL/GenBank/DDBJ databases">
        <title>A taxonomic note on the genus Prevotella: Description of four novel genera and emended description of the genera Hallella and Xylanibacter.</title>
        <authorList>
            <person name="Hitch T.C.A."/>
        </authorList>
    </citation>
    <scope>NUCLEOTIDE SEQUENCE [LARGE SCALE GENOMIC DNA]</scope>
    <source>
        <strain evidence="5 6">DSM 100619</strain>
    </source>
</reference>
<evidence type="ECO:0000259" key="3">
    <source>
        <dbReference type="SMART" id="SM00477"/>
    </source>
</evidence>
<feature type="region of interest" description="Disordered" evidence="1">
    <location>
        <begin position="110"/>
        <end position="132"/>
    </location>
</feature>
<evidence type="ECO:0000256" key="1">
    <source>
        <dbReference type="SAM" id="MobiDB-lite"/>
    </source>
</evidence>
<dbReference type="SMART" id="SM00892">
    <property type="entry name" value="Endonuclease_NS"/>
    <property type="match status" value="1"/>
</dbReference>
<keyword evidence="5" id="KW-0540">Nuclease</keyword>
<dbReference type="PANTHER" id="PTHR13966">
    <property type="entry name" value="ENDONUCLEASE RELATED"/>
    <property type="match status" value="1"/>
</dbReference>
<evidence type="ECO:0000313" key="6">
    <source>
        <dbReference type="Proteomes" id="UP001204015"/>
    </source>
</evidence>
<dbReference type="InterPro" id="IPR044929">
    <property type="entry name" value="DNA/RNA_non-sp_Endonuclease_sf"/>
</dbReference>
<keyword evidence="2" id="KW-0732">Signal</keyword>
<accession>A0ABT1BV50</accession>
<dbReference type="InterPro" id="IPR020821">
    <property type="entry name" value="ENPP1-3/EXOG-like_nuc-like"/>
</dbReference>
<dbReference type="EMBL" id="JAMXLY010000009">
    <property type="protein sequence ID" value="MCO6024967.1"/>
    <property type="molecule type" value="Genomic_DNA"/>
</dbReference>
<dbReference type="InterPro" id="IPR044925">
    <property type="entry name" value="His-Me_finger_sf"/>
</dbReference>
<evidence type="ECO:0000313" key="5">
    <source>
        <dbReference type="EMBL" id="MCO6024967.1"/>
    </source>
</evidence>
<keyword evidence="6" id="KW-1185">Reference proteome</keyword>
<dbReference type="SMART" id="SM00477">
    <property type="entry name" value="NUC"/>
    <property type="match status" value="1"/>
</dbReference>
<dbReference type="Gene3D" id="3.40.570.10">
    <property type="entry name" value="Extracellular Endonuclease, subunit A"/>
    <property type="match status" value="1"/>
</dbReference>
<comment type="caution">
    <text evidence="5">The sequence shown here is derived from an EMBL/GenBank/DDBJ whole genome shotgun (WGS) entry which is preliminary data.</text>
</comment>
<dbReference type="InterPro" id="IPR001604">
    <property type="entry name" value="Endo_G_ENPP1-like_dom"/>
</dbReference>
<organism evidence="5 6">
    <name type="scientific">Segatella cerevisiae</name>
    <dbReference type="NCBI Taxonomy" id="2053716"/>
    <lineage>
        <taxon>Bacteria</taxon>
        <taxon>Pseudomonadati</taxon>
        <taxon>Bacteroidota</taxon>
        <taxon>Bacteroidia</taxon>
        <taxon>Bacteroidales</taxon>
        <taxon>Prevotellaceae</taxon>
        <taxon>Segatella</taxon>
    </lineage>
</organism>
<dbReference type="PANTHER" id="PTHR13966:SF5">
    <property type="entry name" value="ENDONUCLEASE G, MITOCHONDRIAL"/>
    <property type="match status" value="1"/>
</dbReference>
<feature type="domain" description="ENPP1-3/EXOG-like endonuclease/phosphodiesterase" evidence="3">
    <location>
        <begin position="83"/>
        <end position="288"/>
    </location>
</feature>
<dbReference type="Proteomes" id="UP001204015">
    <property type="component" value="Unassembled WGS sequence"/>
</dbReference>
<name>A0ABT1BV50_9BACT</name>
<feature type="chain" id="PRO_5045213953" evidence="2">
    <location>
        <begin position="25"/>
        <end position="308"/>
    </location>
</feature>
<feature type="domain" description="DNA/RNA non-specific endonuclease/pyrophosphatase/phosphodiesterase" evidence="4">
    <location>
        <begin position="82"/>
        <end position="288"/>
    </location>
</feature>
<proteinExistence type="predicted"/>
<dbReference type="GO" id="GO:0004519">
    <property type="term" value="F:endonuclease activity"/>
    <property type="evidence" value="ECO:0007669"/>
    <property type="project" value="UniProtKB-KW"/>
</dbReference>
<sequence length="308" mass="34446">MNLFQSSYLSILILSAFTFSGCSSSSNDDNGSGSDMSGNTNRNVVTTGLPSEVTRFEFPKVSSAGNDTIIVHYAPEPGSTRQDVNYSLAWDKTKKANLFTCYEMYANNRPSNATRYEPGDGEDQYPQDPSLPSKYRSSIDPYKGSGYDHGHLCPSADRLYSTLANYQTFFLSNMTAQKDNFNAGIWEVMEEQLRDWISISSPTTDTLFVCKGGTISEGNYTTGKNNLVVPKYFFSAVLMKNKSGYKAIGFWFDANNTTTSKDLRPYIVNIETLQEKTGLDFFCNLPDEIEKEVENLNVTNVKRAWGFN</sequence>
<protein>
    <submittedName>
        <fullName evidence="5">DNA/RNA non-specific endonuclease</fullName>
    </submittedName>
</protein>
<dbReference type="SUPFAM" id="SSF54060">
    <property type="entry name" value="His-Me finger endonucleases"/>
    <property type="match status" value="1"/>
</dbReference>
<keyword evidence="5" id="KW-0255">Endonuclease</keyword>
<evidence type="ECO:0000259" key="4">
    <source>
        <dbReference type="SMART" id="SM00892"/>
    </source>
</evidence>
<evidence type="ECO:0000256" key="2">
    <source>
        <dbReference type="SAM" id="SignalP"/>
    </source>
</evidence>
<keyword evidence="5" id="KW-0378">Hydrolase</keyword>
<dbReference type="InterPro" id="IPR040255">
    <property type="entry name" value="Non-specific_endonuclease"/>
</dbReference>
<dbReference type="RefSeq" id="WP_252760328.1">
    <property type="nucleotide sequence ID" value="NZ_JAMXLY010000009.1"/>
</dbReference>
<dbReference type="Pfam" id="PF01223">
    <property type="entry name" value="Endonuclease_NS"/>
    <property type="match status" value="1"/>
</dbReference>